<proteinExistence type="predicted"/>
<reference evidence="1" key="1">
    <citation type="submission" date="2019-06" db="EMBL/GenBank/DDBJ databases">
        <authorList>
            <person name="Zheng W."/>
        </authorList>
    </citation>
    <scope>NUCLEOTIDE SEQUENCE</scope>
    <source>
        <strain evidence="1">QDHG01</strain>
    </source>
</reference>
<dbReference type="Proteomes" id="UP000785679">
    <property type="component" value="Unassembled WGS sequence"/>
</dbReference>
<evidence type="ECO:0000313" key="2">
    <source>
        <dbReference type="Proteomes" id="UP000785679"/>
    </source>
</evidence>
<gene>
    <name evidence="1" type="ORF">FGO68_gene7547</name>
</gene>
<evidence type="ECO:0000313" key="1">
    <source>
        <dbReference type="EMBL" id="TNV85383.1"/>
    </source>
</evidence>
<comment type="caution">
    <text evidence="1">The sequence shown here is derived from an EMBL/GenBank/DDBJ whole genome shotgun (WGS) entry which is preliminary data.</text>
</comment>
<sequence length="82" mass="9484">MWIIVKLTYISLQGIVKSISQNLSGFYHKSNLMAGGLKRRIMFTELTKFLAYILTRDITRVKVKVLTINITLNYHFLVNPPV</sequence>
<dbReference type="EMBL" id="RRYP01001875">
    <property type="protein sequence ID" value="TNV85383.1"/>
    <property type="molecule type" value="Genomic_DNA"/>
</dbReference>
<name>A0A8J8T8M5_HALGN</name>
<dbReference type="AlphaFoldDB" id="A0A8J8T8M5"/>
<organism evidence="1 2">
    <name type="scientific">Halteria grandinella</name>
    <dbReference type="NCBI Taxonomy" id="5974"/>
    <lineage>
        <taxon>Eukaryota</taxon>
        <taxon>Sar</taxon>
        <taxon>Alveolata</taxon>
        <taxon>Ciliophora</taxon>
        <taxon>Intramacronucleata</taxon>
        <taxon>Spirotrichea</taxon>
        <taxon>Stichotrichia</taxon>
        <taxon>Sporadotrichida</taxon>
        <taxon>Halteriidae</taxon>
        <taxon>Halteria</taxon>
    </lineage>
</organism>
<accession>A0A8J8T8M5</accession>
<protein>
    <submittedName>
        <fullName evidence="1">Uncharacterized protein</fullName>
    </submittedName>
</protein>
<keyword evidence="2" id="KW-1185">Reference proteome</keyword>